<proteinExistence type="predicted"/>
<protein>
    <submittedName>
        <fullName evidence="1">Uncharacterized protein</fullName>
    </submittedName>
</protein>
<evidence type="ECO:0000313" key="1">
    <source>
        <dbReference type="EMBL" id="KAI5675348.1"/>
    </source>
</evidence>
<organism evidence="1 2">
    <name type="scientific">Catharanthus roseus</name>
    <name type="common">Madagascar periwinkle</name>
    <name type="synonym">Vinca rosea</name>
    <dbReference type="NCBI Taxonomy" id="4058"/>
    <lineage>
        <taxon>Eukaryota</taxon>
        <taxon>Viridiplantae</taxon>
        <taxon>Streptophyta</taxon>
        <taxon>Embryophyta</taxon>
        <taxon>Tracheophyta</taxon>
        <taxon>Spermatophyta</taxon>
        <taxon>Magnoliopsida</taxon>
        <taxon>eudicotyledons</taxon>
        <taxon>Gunneridae</taxon>
        <taxon>Pentapetalae</taxon>
        <taxon>asterids</taxon>
        <taxon>lamiids</taxon>
        <taxon>Gentianales</taxon>
        <taxon>Apocynaceae</taxon>
        <taxon>Rauvolfioideae</taxon>
        <taxon>Vinceae</taxon>
        <taxon>Catharanthinae</taxon>
        <taxon>Catharanthus</taxon>
    </lineage>
</organism>
<accession>A0ACC0BRW5</accession>
<reference evidence="2" key="1">
    <citation type="journal article" date="2023" name="Nat. Plants">
        <title>Single-cell RNA sequencing provides a high-resolution roadmap for understanding the multicellular compartmentation of specialized metabolism.</title>
        <authorList>
            <person name="Sun S."/>
            <person name="Shen X."/>
            <person name="Li Y."/>
            <person name="Li Y."/>
            <person name="Wang S."/>
            <person name="Li R."/>
            <person name="Zhang H."/>
            <person name="Shen G."/>
            <person name="Guo B."/>
            <person name="Wei J."/>
            <person name="Xu J."/>
            <person name="St-Pierre B."/>
            <person name="Chen S."/>
            <person name="Sun C."/>
        </authorList>
    </citation>
    <scope>NUCLEOTIDE SEQUENCE [LARGE SCALE GENOMIC DNA]</scope>
</reference>
<keyword evidence="2" id="KW-1185">Reference proteome</keyword>
<name>A0ACC0BRW5_CATRO</name>
<dbReference type="Proteomes" id="UP001060085">
    <property type="component" value="Linkage Group LG02"/>
</dbReference>
<dbReference type="EMBL" id="CM044702">
    <property type="protein sequence ID" value="KAI5675348.1"/>
    <property type="molecule type" value="Genomic_DNA"/>
</dbReference>
<gene>
    <name evidence="1" type="ORF">M9H77_06298</name>
</gene>
<comment type="caution">
    <text evidence="1">The sequence shown here is derived from an EMBL/GenBank/DDBJ whole genome shotgun (WGS) entry which is preliminary data.</text>
</comment>
<sequence length="158" mass="18580">MYDEIPLITQDLTLCVWVLEVCGLFKTVHSCYEIGFCYTQRQRIALYVASPPYEGLFQCRGRFRLGRMDPLEEGRRPRRVWPNRSTWIPHHALQWGSTINSGHTEAQYATEVLGLEFWIHFFSPGRRSSCKVPLLFCRKVSMIFLVKKMGFENWSLEL</sequence>
<evidence type="ECO:0000313" key="2">
    <source>
        <dbReference type="Proteomes" id="UP001060085"/>
    </source>
</evidence>